<feature type="binding site" evidence="11">
    <location>
        <position position="115"/>
    </location>
    <ligand>
        <name>Mg(2+)</name>
        <dbReference type="ChEBI" id="CHEBI:18420"/>
    </ligand>
</feature>
<evidence type="ECO:0000256" key="10">
    <source>
        <dbReference type="ARBA" id="ARBA00031051"/>
    </source>
</evidence>
<comment type="subunit">
    <text evidence="4">Homotetramer.</text>
</comment>
<dbReference type="RefSeq" id="WP_003785441.1">
    <property type="nucleotide sequence ID" value="NZ_CP091518.1"/>
</dbReference>
<evidence type="ECO:0000256" key="7">
    <source>
        <dbReference type="ARBA" id="ARBA00022723"/>
    </source>
</evidence>
<dbReference type="PANTHER" id="PTHR21485:SF3">
    <property type="entry name" value="N-ACYLNEURAMINATE CYTIDYLYLTRANSFERASE"/>
    <property type="match status" value="1"/>
</dbReference>
<keyword evidence="8 12" id="KW-0378">Hydrolase</keyword>
<dbReference type="NCBIfam" id="TIGR01670">
    <property type="entry name" value="KdsC-phosphatas"/>
    <property type="match status" value="1"/>
</dbReference>
<gene>
    <name evidence="12" type="primary">kdsC</name>
    <name evidence="12" type="ORF">NCTC10529_00919</name>
</gene>
<dbReference type="SFLD" id="SFLDG01138">
    <property type="entry name" value="C1.6.2:_Deoxy-d-mannose-octulo"/>
    <property type="match status" value="1"/>
</dbReference>
<evidence type="ECO:0000256" key="2">
    <source>
        <dbReference type="ARBA" id="ARBA00001946"/>
    </source>
</evidence>
<evidence type="ECO:0000256" key="6">
    <source>
        <dbReference type="ARBA" id="ARBA00020092"/>
    </source>
</evidence>
<reference evidence="12 13" key="1">
    <citation type="submission" date="2018-06" db="EMBL/GenBank/DDBJ databases">
        <authorList>
            <consortium name="Pathogen Informatics"/>
            <person name="Doyle S."/>
        </authorList>
    </citation>
    <scope>NUCLEOTIDE SEQUENCE [LARGE SCALE GENOMIC DNA]</scope>
    <source>
        <strain evidence="12 13">NCTC10529</strain>
    </source>
</reference>
<evidence type="ECO:0000256" key="1">
    <source>
        <dbReference type="ARBA" id="ARBA00000898"/>
    </source>
</evidence>
<dbReference type="GeneID" id="93262219"/>
<dbReference type="Pfam" id="PF00702">
    <property type="entry name" value="Hydrolase"/>
    <property type="match status" value="1"/>
</dbReference>
<keyword evidence="7 11" id="KW-0479">Metal-binding</keyword>
<dbReference type="InterPro" id="IPR023214">
    <property type="entry name" value="HAD_sf"/>
</dbReference>
<protein>
    <recommendedName>
        <fullName evidence="6">3-deoxy-D-manno-octulosonate 8-phosphate phosphatase KdsC</fullName>
        <ecNumber evidence="5">3.1.3.45</ecNumber>
    </recommendedName>
    <alternativeName>
        <fullName evidence="10">KDO 8-P phosphatase</fullName>
    </alternativeName>
</protein>
<dbReference type="EC" id="3.1.3.45" evidence="5"/>
<dbReference type="PANTHER" id="PTHR21485">
    <property type="entry name" value="HAD SUPERFAMILY MEMBERS CMAS AND KDSC"/>
    <property type="match status" value="1"/>
</dbReference>
<evidence type="ECO:0000256" key="9">
    <source>
        <dbReference type="ARBA" id="ARBA00022842"/>
    </source>
</evidence>
<dbReference type="SUPFAM" id="SSF56784">
    <property type="entry name" value="HAD-like"/>
    <property type="match status" value="1"/>
</dbReference>
<evidence type="ECO:0000256" key="3">
    <source>
        <dbReference type="ARBA" id="ARBA00005893"/>
    </source>
</evidence>
<evidence type="ECO:0000313" key="13">
    <source>
        <dbReference type="Proteomes" id="UP000248598"/>
    </source>
</evidence>
<dbReference type="GO" id="GO:0019143">
    <property type="term" value="F:3-deoxy-manno-octulosonate-8-phosphatase activity"/>
    <property type="evidence" value="ECO:0007669"/>
    <property type="project" value="UniProtKB-EC"/>
</dbReference>
<keyword evidence="9 11" id="KW-0460">Magnesium</keyword>
<dbReference type="AlphaFoldDB" id="A0AAX2J4L6"/>
<dbReference type="PIRSF" id="PIRSF006118">
    <property type="entry name" value="KDO8-P_Ptase"/>
    <property type="match status" value="1"/>
</dbReference>
<dbReference type="SFLD" id="SFLDS00003">
    <property type="entry name" value="Haloacid_Dehalogenase"/>
    <property type="match status" value="1"/>
</dbReference>
<evidence type="ECO:0000313" key="12">
    <source>
        <dbReference type="EMBL" id="SQH24727.1"/>
    </source>
</evidence>
<dbReference type="Gene3D" id="3.40.50.1000">
    <property type="entry name" value="HAD superfamily/HAD-like"/>
    <property type="match status" value="1"/>
</dbReference>
<dbReference type="CDD" id="cd01630">
    <property type="entry name" value="HAD_KDO-like"/>
    <property type="match status" value="1"/>
</dbReference>
<proteinExistence type="inferred from homology"/>
<dbReference type="FunFam" id="3.40.50.1000:FF:000029">
    <property type="entry name" value="3-deoxy-D-manno-octulosonate 8-phosphate phosphatase KdsC"/>
    <property type="match status" value="1"/>
</dbReference>
<comment type="catalytic activity">
    <reaction evidence="1">
        <text>3-deoxy-alpha-D-manno-2-octulosonate-8-phosphate + H2O = 3-deoxy-alpha-D-manno-oct-2-ulosonate + phosphate</text>
        <dbReference type="Rhea" id="RHEA:11500"/>
        <dbReference type="ChEBI" id="CHEBI:15377"/>
        <dbReference type="ChEBI" id="CHEBI:43474"/>
        <dbReference type="ChEBI" id="CHEBI:85985"/>
        <dbReference type="ChEBI" id="CHEBI:85986"/>
        <dbReference type="EC" id="3.1.3.45"/>
    </reaction>
</comment>
<dbReference type="InterPro" id="IPR010023">
    <property type="entry name" value="KdsC_fam"/>
</dbReference>
<name>A0AAX2J4L6_KINKI</name>
<organism evidence="12 13">
    <name type="scientific">Kingella kingae</name>
    <dbReference type="NCBI Taxonomy" id="504"/>
    <lineage>
        <taxon>Bacteria</taxon>
        <taxon>Pseudomonadati</taxon>
        <taxon>Pseudomonadota</taxon>
        <taxon>Betaproteobacteria</taxon>
        <taxon>Neisseriales</taxon>
        <taxon>Neisseriaceae</taxon>
        <taxon>Kingella</taxon>
    </lineage>
</organism>
<evidence type="ECO:0000256" key="5">
    <source>
        <dbReference type="ARBA" id="ARBA00013066"/>
    </source>
</evidence>
<dbReference type="GO" id="GO:0008781">
    <property type="term" value="F:N-acylneuraminate cytidylyltransferase activity"/>
    <property type="evidence" value="ECO:0007669"/>
    <property type="project" value="TreeGrafter"/>
</dbReference>
<evidence type="ECO:0000256" key="8">
    <source>
        <dbReference type="ARBA" id="ARBA00022801"/>
    </source>
</evidence>
<sequence length="179" mass="19411">MFNHVAPDILPRAQAVKLLIMDVDGVLTTGQLFIASTGEIIKPFNTLDGHGIKMLQKTGVQTAIITARNDPAVAARAQSLGISHYLCGIDDKRMAYEQLRDQLGLSAKQCAMVGDDVIDLPVMVRCGLPIAVANAHIFVQQRAAYTTQKYGGMGAIRECTDLIMHAQNTLQAALNEYTQ</sequence>
<comment type="similarity">
    <text evidence="3">Belongs to the KdsC family.</text>
</comment>
<dbReference type="Proteomes" id="UP000248598">
    <property type="component" value="Chromosome 1"/>
</dbReference>
<evidence type="ECO:0000256" key="4">
    <source>
        <dbReference type="ARBA" id="ARBA00011881"/>
    </source>
</evidence>
<dbReference type="InterPro" id="IPR036412">
    <property type="entry name" value="HAD-like_sf"/>
</dbReference>
<comment type="cofactor">
    <cofactor evidence="2 11">
        <name>Mg(2+)</name>
        <dbReference type="ChEBI" id="CHEBI:18420"/>
    </cofactor>
</comment>
<feature type="binding site" evidence="11">
    <location>
        <position position="22"/>
    </location>
    <ligand>
        <name>Mg(2+)</name>
        <dbReference type="ChEBI" id="CHEBI:18420"/>
    </ligand>
</feature>
<evidence type="ECO:0000256" key="11">
    <source>
        <dbReference type="PIRSR" id="PIRSR006118-2"/>
    </source>
</evidence>
<dbReference type="KEGG" id="kki:KKKWG1_0730"/>
<dbReference type="GO" id="GO:0046872">
    <property type="term" value="F:metal ion binding"/>
    <property type="evidence" value="ECO:0007669"/>
    <property type="project" value="UniProtKB-KW"/>
</dbReference>
<feature type="binding site" evidence="11">
    <location>
        <position position="24"/>
    </location>
    <ligand>
        <name>substrate</name>
    </ligand>
</feature>
<accession>A0AAX2J4L6</accession>
<dbReference type="InterPro" id="IPR050793">
    <property type="entry name" value="CMP-NeuNAc_synthase"/>
</dbReference>
<dbReference type="SFLD" id="SFLDG01136">
    <property type="entry name" value="C1.6:_Phosphoserine_Phosphatas"/>
    <property type="match status" value="1"/>
</dbReference>
<dbReference type="EMBL" id="LS483426">
    <property type="protein sequence ID" value="SQH24727.1"/>
    <property type="molecule type" value="Genomic_DNA"/>
</dbReference>